<dbReference type="AlphaFoldDB" id="A0A1X0NX40"/>
<accession>A0A1X0NX40</accession>
<keyword evidence="2" id="KW-1185">Reference proteome</keyword>
<comment type="caution">
    <text evidence="1">The sequence shown here is derived from an EMBL/GenBank/DDBJ whole genome shotgun (WGS) entry which is preliminary data.</text>
</comment>
<evidence type="ECO:0000313" key="2">
    <source>
        <dbReference type="Proteomes" id="UP000192257"/>
    </source>
</evidence>
<dbReference type="OrthoDB" id="243295at2759"/>
<dbReference type="VEuPathDB" id="TriTrypDB:TM35_000132800"/>
<organism evidence="1 2">
    <name type="scientific">Trypanosoma theileri</name>
    <dbReference type="NCBI Taxonomy" id="67003"/>
    <lineage>
        <taxon>Eukaryota</taxon>
        <taxon>Discoba</taxon>
        <taxon>Euglenozoa</taxon>
        <taxon>Kinetoplastea</taxon>
        <taxon>Metakinetoplastina</taxon>
        <taxon>Trypanosomatida</taxon>
        <taxon>Trypanosomatidae</taxon>
        <taxon>Trypanosoma</taxon>
    </lineage>
</organism>
<proteinExistence type="predicted"/>
<dbReference type="GeneID" id="39985276"/>
<name>A0A1X0NX40_9TRYP</name>
<dbReference type="RefSeq" id="XP_028883342.1">
    <property type="nucleotide sequence ID" value="XM_029025496.1"/>
</dbReference>
<dbReference type="Proteomes" id="UP000192257">
    <property type="component" value="Unassembled WGS sequence"/>
</dbReference>
<evidence type="ECO:0000313" key="1">
    <source>
        <dbReference type="EMBL" id="ORC89276.1"/>
    </source>
</evidence>
<sequence length="192" mass="21676">MKENILRVRRRCLFLLDDTVMAAALQRPELAREALTILCYLRQLKSTTADTAVPTELFLVMDRWAQQQQFADWQECVEWLFFVLEMSAQGQMTGKGTQSGEQGNKTIGDTVENICRDVLERLALLFAEEARAYNAAAHSFAENYWGRALKLQQQEGLLGNGDNATVNVAQHRVTWSVAAELPPLVEQVFLSP</sequence>
<protein>
    <submittedName>
        <fullName evidence="1">Uncharacterized protein</fullName>
    </submittedName>
</protein>
<dbReference type="EMBL" id="NBCO01000013">
    <property type="protein sequence ID" value="ORC89276.1"/>
    <property type="molecule type" value="Genomic_DNA"/>
</dbReference>
<reference evidence="1 2" key="1">
    <citation type="submission" date="2017-03" db="EMBL/GenBank/DDBJ databases">
        <title>An alternative strategy for trypanosome survival in the mammalian bloodstream revealed through genome and transcriptome analysis of the ubiquitous bovine parasite Trypanosoma (Megatrypanum) theileri.</title>
        <authorList>
            <person name="Kelly S."/>
            <person name="Ivens A."/>
            <person name="Mott A."/>
            <person name="O'Neill E."/>
            <person name="Emms D."/>
            <person name="Macleod O."/>
            <person name="Voorheis P."/>
            <person name="Matthews J."/>
            <person name="Matthews K."/>
            <person name="Carrington M."/>
        </authorList>
    </citation>
    <scope>NUCLEOTIDE SEQUENCE [LARGE SCALE GENOMIC DNA]</scope>
    <source>
        <strain evidence="1">Edinburgh</strain>
    </source>
</reference>
<gene>
    <name evidence="1" type="ORF">TM35_000132800</name>
</gene>